<evidence type="ECO:0000313" key="1">
    <source>
        <dbReference type="EMBL" id="OAI11848.1"/>
    </source>
</evidence>
<evidence type="ECO:0000313" key="2">
    <source>
        <dbReference type="Proteomes" id="UP000077628"/>
    </source>
</evidence>
<dbReference type="GO" id="GO:0016829">
    <property type="term" value="F:lyase activity"/>
    <property type="evidence" value="ECO:0007669"/>
    <property type="project" value="UniProtKB-KW"/>
</dbReference>
<name>A0A177N1K7_9GAMM</name>
<reference evidence="2" key="1">
    <citation type="submission" date="2016-03" db="EMBL/GenBank/DDBJ databases">
        <authorList>
            <person name="Heylen K."/>
            <person name="De Vos P."/>
            <person name="Vekeman B."/>
        </authorList>
    </citation>
    <scope>NUCLEOTIDE SEQUENCE [LARGE SCALE GENOMIC DNA]</scope>
    <source>
        <strain evidence="2">R-45383</strain>
    </source>
</reference>
<dbReference type="STRING" id="702114.A1355_15235"/>
<comment type="caution">
    <text evidence="1">The sequence shown here is derived from an EMBL/GenBank/DDBJ whole genome shotgun (WGS) entry which is preliminary data.</text>
</comment>
<dbReference type="RefSeq" id="WP_064031602.1">
    <property type="nucleotide sequence ID" value="NZ_LUUK01000226.1"/>
</dbReference>
<dbReference type="Proteomes" id="UP000077628">
    <property type="component" value="Unassembled WGS sequence"/>
</dbReference>
<keyword evidence="2" id="KW-1185">Reference proteome</keyword>
<accession>A0A177N1K7</accession>
<proteinExistence type="predicted"/>
<dbReference type="AlphaFoldDB" id="A0A177N1K7"/>
<organism evidence="1 2">
    <name type="scientific">Methylomonas koyamae</name>
    <dbReference type="NCBI Taxonomy" id="702114"/>
    <lineage>
        <taxon>Bacteria</taxon>
        <taxon>Pseudomonadati</taxon>
        <taxon>Pseudomonadota</taxon>
        <taxon>Gammaproteobacteria</taxon>
        <taxon>Methylococcales</taxon>
        <taxon>Methylococcaceae</taxon>
        <taxon>Methylomonas</taxon>
    </lineage>
</organism>
<sequence length="269" mass="28649">MSADQTIPTIRTRIWREEAESDNRFATRTAYCRGYDVYGEMLGQARWTDLLYMLFMPEAPSAEQSALLDSLALALANPGPRDPAVHAAMCGGVCGSPAASSLMAALAVGAGQAGGAREVYNAANGWLRCGTDLNAWRRWLTESLTADPGSVWPAIEHPSGFDDHGAGTSLPVRQTLDCLAEYGVGPRLPWLIENLAALQALAGRPLALSGVAAAALADLGFDPEQSEMLYLLLRLPGAAAHALEQRPLGYKKFPFGVVELETPPVEQAA</sequence>
<dbReference type="OrthoDB" id="8717683at2"/>
<keyword evidence="1" id="KW-0456">Lyase</keyword>
<gene>
    <name evidence="1" type="ORF">A1355_15235</name>
</gene>
<protein>
    <submittedName>
        <fullName evidence="1">Citryl-CoA lyase</fullName>
    </submittedName>
</protein>
<dbReference type="EMBL" id="LUUK01000226">
    <property type="protein sequence ID" value="OAI11848.1"/>
    <property type="molecule type" value="Genomic_DNA"/>
</dbReference>